<dbReference type="InterPro" id="IPR027482">
    <property type="entry name" value="Sec1-like_dom2"/>
</dbReference>
<dbReference type="CTD" id="152579"/>
<evidence type="ECO:0000313" key="3">
    <source>
        <dbReference type="Proteomes" id="UP000007110"/>
    </source>
</evidence>
<evidence type="ECO:0000256" key="1">
    <source>
        <dbReference type="ARBA" id="ARBA00009884"/>
    </source>
</evidence>
<evidence type="ECO:0000313" key="2">
    <source>
        <dbReference type="EnsemblMetazoa" id="XP_783509"/>
    </source>
</evidence>
<dbReference type="Pfam" id="PF00995">
    <property type="entry name" value="Sec1"/>
    <property type="match status" value="1"/>
</dbReference>
<reference evidence="2" key="2">
    <citation type="submission" date="2021-01" db="UniProtKB">
        <authorList>
            <consortium name="EnsemblMetazoa"/>
        </authorList>
    </citation>
    <scope>IDENTIFICATION</scope>
</reference>
<dbReference type="InParanoid" id="A0A7M7RFP3"/>
<accession>A0A7M7RFP3</accession>
<dbReference type="GO" id="GO:0016192">
    <property type="term" value="P:vesicle-mediated transport"/>
    <property type="evidence" value="ECO:0000318"/>
    <property type="project" value="GO_Central"/>
</dbReference>
<dbReference type="RefSeq" id="XP_783509.3">
    <property type="nucleotide sequence ID" value="XM_778416.5"/>
</dbReference>
<dbReference type="OMA" id="FHEYESL"/>
<dbReference type="InterPro" id="IPR036045">
    <property type="entry name" value="Sec1-like_sf"/>
</dbReference>
<organism evidence="2 3">
    <name type="scientific">Strongylocentrotus purpuratus</name>
    <name type="common">Purple sea urchin</name>
    <dbReference type="NCBI Taxonomy" id="7668"/>
    <lineage>
        <taxon>Eukaryota</taxon>
        <taxon>Metazoa</taxon>
        <taxon>Echinodermata</taxon>
        <taxon>Eleutherozoa</taxon>
        <taxon>Echinozoa</taxon>
        <taxon>Echinoidea</taxon>
        <taxon>Euechinoidea</taxon>
        <taxon>Echinacea</taxon>
        <taxon>Camarodonta</taxon>
        <taxon>Echinidea</taxon>
        <taxon>Strongylocentrotidae</taxon>
        <taxon>Strongylocentrotus</taxon>
    </lineage>
</organism>
<dbReference type="PANTHER" id="PTHR11679">
    <property type="entry name" value="VESICLE PROTEIN SORTING-ASSOCIATED"/>
    <property type="match status" value="1"/>
</dbReference>
<comment type="similarity">
    <text evidence="1">Belongs to the STXBP/unc-18/SEC1 family.</text>
</comment>
<dbReference type="EnsemblMetazoa" id="XM_778416">
    <property type="protein sequence ID" value="XP_783509"/>
    <property type="gene ID" value="LOC578232"/>
</dbReference>
<dbReference type="KEGG" id="spu:578232"/>
<evidence type="ECO:0008006" key="4">
    <source>
        <dbReference type="Google" id="ProtNLM"/>
    </source>
</evidence>
<dbReference type="GeneID" id="578232"/>
<reference evidence="3" key="1">
    <citation type="submission" date="2015-02" db="EMBL/GenBank/DDBJ databases">
        <title>Genome sequencing for Strongylocentrotus purpuratus.</title>
        <authorList>
            <person name="Murali S."/>
            <person name="Liu Y."/>
            <person name="Vee V."/>
            <person name="English A."/>
            <person name="Wang M."/>
            <person name="Skinner E."/>
            <person name="Han Y."/>
            <person name="Muzny D.M."/>
            <person name="Worley K.C."/>
            <person name="Gibbs R.A."/>
        </authorList>
    </citation>
    <scope>NUCLEOTIDE SEQUENCE</scope>
</reference>
<dbReference type="Gene3D" id="3.40.50.1910">
    <property type="match status" value="2"/>
</dbReference>
<dbReference type="Proteomes" id="UP000007110">
    <property type="component" value="Unassembled WGS sequence"/>
</dbReference>
<sequence length="676" mass="74535">MSGKKFVKSCQDNWRTVIPYVPRSVVFLDGSVAEALHWTSGAATLFQAGALNLKEFSSFESCTKDEVKAVFIVSDQITATTQEILEDIICASHFQYCVLITTLPESLHQHLSGNAASGGGEGSGNQSLFQEVEERMRGWMRHKTTVYEADVVHIPLSVACTSPNLFFLPSFTTLFPLLDADLLPIRNYMQANVEKKPPESVSDVDISMLPDELQRDIKMMVSTLSCLCETLDVNEDIYCLGPTSRVIAGELAQLVSARARRKAATNRASILFIDRTLDMVAPTSHSRDSFADKIMSALSPLEGHSCDVAVDMSALCSPGSQYKPSVLLPGCLAHPHDQQSKDLLQTLTTSKQKESLMEVNRRVVETITRERLPFDPSAAKIGRINADSLQAHLNNFKDNPTAFRNACPLLQLASACVQTLTSPTLSRWDDLQTTEKMLLQNAGEGNGPSVTSIILDLLQNQAKQGRSYSLEEVVQLILYGYSLTGDEAGGSFEEDRRLQKHISQLITQAPDNSEVVRLLVGEERSEATAQKVAKEIMSKVKSISRARNTLQRFMDVFSPGTATHPSSYSPLVKQVMKSVFDPSKPDLVDIEYKSSGFRDLLKTKFRLFMNVGKPRPSDHPLLVVFMVGGVTCSEVKHIKETVASLSPNTQVVVGSTRILRESDVLDHVFGQKPLSF</sequence>
<dbReference type="OrthoDB" id="549905at2759"/>
<dbReference type="AlphaFoldDB" id="A0A7M7RFP3"/>
<name>A0A7M7RFP3_STRPU</name>
<dbReference type="GO" id="GO:0006886">
    <property type="term" value="P:intracellular protein transport"/>
    <property type="evidence" value="ECO:0000318"/>
    <property type="project" value="GO_Central"/>
</dbReference>
<keyword evidence="3" id="KW-1185">Reference proteome</keyword>
<proteinExistence type="inferred from homology"/>
<dbReference type="InterPro" id="IPR001619">
    <property type="entry name" value="Sec1-like"/>
</dbReference>
<dbReference type="SUPFAM" id="SSF56815">
    <property type="entry name" value="Sec1/munc18-like (SM) proteins"/>
    <property type="match status" value="2"/>
</dbReference>
<protein>
    <recommendedName>
        <fullName evidence="4">Sec1 family domain-containing protein 2</fullName>
    </recommendedName>
</protein>